<dbReference type="AlphaFoldDB" id="A0A364XVI2"/>
<feature type="chain" id="PRO_5016702593" description="Type IX secretion system membrane protein PorP/SprF" evidence="1">
    <location>
        <begin position="20"/>
        <end position="302"/>
    </location>
</feature>
<dbReference type="RefSeq" id="WP_112750102.1">
    <property type="nucleotide sequence ID" value="NZ_QMFY01000029.1"/>
</dbReference>
<evidence type="ECO:0000313" key="2">
    <source>
        <dbReference type="EMBL" id="RAV97718.1"/>
    </source>
</evidence>
<proteinExistence type="predicted"/>
<organism evidence="2 3">
    <name type="scientific">Pseudochryseolinea flava</name>
    <dbReference type="NCBI Taxonomy" id="2059302"/>
    <lineage>
        <taxon>Bacteria</taxon>
        <taxon>Pseudomonadati</taxon>
        <taxon>Bacteroidota</taxon>
        <taxon>Cytophagia</taxon>
        <taxon>Cytophagales</taxon>
        <taxon>Fulvivirgaceae</taxon>
        <taxon>Pseudochryseolinea</taxon>
    </lineage>
</organism>
<evidence type="ECO:0008006" key="4">
    <source>
        <dbReference type="Google" id="ProtNLM"/>
    </source>
</evidence>
<dbReference type="NCBIfam" id="TIGR03519">
    <property type="entry name" value="T9SS_PorP_fam"/>
    <property type="match status" value="1"/>
</dbReference>
<protein>
    <recommendedName>
        <fullName evidence="4">Type IX secretion system membrane protein PorP/SprF</fullName>
    </recommendedName>
</protein>
<dbReference type="OrthoDB" id="978914at2"/>
<reference evidence="2 3" key="1">
    <citation type="submission" date="2018-06" db="EMBL/GenBank/DDBJ databases">
        <title>Chryseolinea flavus sp. nov., a member of the phylum Bacteroidetes isolated from soil.</title>
        <authorList>
            <person name="Li Y."/>
            <person name="Wang J."/>
        </authorList>
    </citation>
    <scope>NUCLEOTIDE SEQUENCE [LARGE SCALE GENOMIC DNA]</scope>
    <source>
        <strain evidence="2 3">SDU1-6</strain>
    </source>
</reference>
<dbReference type="Proteomes" id="UP000251889">
    <property type="component" value="Unassembled WGS sequence"/>
</dbReference>
<dbReference type="Pfam" id="PF11751">
    <property type="entry name" value="PorP_SprF"/>
    <property type="match status" value="1"/>
</dbReference>
<dbReference type="InterPro" id="IPR019861">
    <property type="entry name" value="PorP/SprF_Bacteroidetes"/>
</dbReference>
<gene>
    <name evidence="2" type="ORF">DQQ10_27145</name>
</gene>
<name>A0A364XVI2_9BACT</name>
<dbReference type="EMBL" id="QMFY01000029">
    <property type="protein sequence ID" value="RAV97718.1"/>
    <property type="molecule type" value="Genomic_DNA"/>
</dbReference>
<keyword evidence="1" id="KW-0732">Signal</keyword>
<keyword evidence="3" id="KW-1185">Reference proteome</keyword>
<evidence type="ECO:0000256" key="1">
    <source>
        <dbReference type="SAM" id="SignalP"/>
    </source>
</evidence>
<comment type="caution">
    <text evidence="2">The sequence shown here is derived from an EMBL/GenBank/DDBJ whole genome shotgun (WGS) entry which is preliminary data.</text>
</comment>
<evidence type="ECO:0000313" key="3">
    <source>
        <dbReference type="Proteomes" id="UP000251889"/>
    </source>
</evidence>
<feature type="signal peptide" evidence="1">
    <location>
        <begin position="1"/>
        <end position="19"/>
    </location>
</feature>
<accession>A0A364XVI2</accession>
<sequence>MKKLILSFLFSGSMLALYAQQDPIYAQYLLNPIVINPAHAGVNNNLTLNASYRTQWTALEGQPKTLHINGSISLAENRIGIGVNITQDKLGAVTNGEFNGVVSYRLHLGNQRFISFGMQAGVMNFKNDYSALTPYDVDDPAFSDNGSATRFNIGAGVIFRTKKLTLGLSVPRMLPATIKTQSGSFAVYKQHYYLFAGYAIEANPNLCVQPTVLLRKVEGASSSVDLGVNFHFHHLHTAGLFTRNLKSCGVLLQTRVKERLRFGYVFEIPVTKNTITGFTTHEFTVGLLLAVLKNHDTKFKPH</sequence>